<protein>
    <submittedName>
        <fullName evidence="5">ATP-binding cassette domain-containing protein</fullName>
    </submittedName>
</protein>
<keyword evidence="6" id="KW-1185">Reference proteome</keyword>
<dbReference type="InterPro" id="IPR003593">
    <property type="entry name" value="AAA+_ATPase"/>
</dbReference>
<dbReference type="SMART" id="SM00382">
    <property type="entry name" value="AAA"/>
    <property type="match status" value="1"/>
</dbReference>
<dbReference type="Gene3D" id="3.40.50.300">
    <property type="entry name" value="P-loop containing nucleotide triphosphate hydrolases"/>
    <property type="match status" value="1"/>
</dbReference>
<dbReference type="CDD" id="cd03221">
    <property type="entry name" value="ABCF_EF-3"/>
    <property type="match status" value="1"/>
</dbReference>
<keyword evidence="2 5" id="KW-0067">ATP-binding</keyword>
<dbReference type="PROSITE" id="PS50893">
    <property type="entry name" value="ABC_TRANSPORTER_2"/>
    <property type="match status" value="1"/>
</dbReference>
<dbReference type="SUPFAM" id="SSF52540">
    <property type="entry name" value="P-loop containing nucleoside triphosphate hydrolases"/>
    <property type="match status" value="1"/>
</dbReference>
<feature type="coiled-coil region" evidence="3">
    <location>
        <begin position="324"/>
        <end position="351"/>
    </location>
</feature>
<organism evidence="5 6">
    <name type="scientific">Solicola gregarius</name>
    <dbReference type="NCBI Taxonomy" id="2908642"/>
    <lineage>
        <taxon>Bacteria</taxon>
        <taxon>Bacillati</taxon>
        <taxon>Actinomycetota</taxon>
        <taxon>Actinomycetes</taxon>
        <taxon>Propionibacteriales</taxon>
        <taxon>Nocardioidaceae</taxon>
        <taxon>Solicola</taxon>
    </lineage>
</organism>
<reference evidence="5" key="1">
    <citation type="submission" date="2022-01" db="EMBL/GenBank/DDBJ databases">
        <title>Nocardioidaceae gen. sp. A5X3R13.</title>
        <authorList>
            <person name="Lopez Marin M.A."/>
            <person name="Uhlik O."/>
        </authorList>
    </citation>
    <scope>NUCLEOTIDE SEQUENCE</scope>
    <source>
        <strain evidence="5">A5X3R13</strain>
    </source>
</reference>
<dbReference type="Proteomes" id="UP001164390">
    <property type="component" value="Chromosome"/>
</dbReference>
<dbReference type="Pfam" id="PF00005">
    <property type="entry name" value="ABC_tran"/>
    <property type="match status" value="1"/>
</dbReference>
<gene>
    <name evidence="5" type="ORF">L0C25_05790</name>
</gene>
<dbReference type="GO" id="GO:0005524">
    <property type="term" value="F:ATP binding"/>
    <property type="evidence" value="ECO:0007669"/>
    <property type="project" value="UniProtKB-KW"/>
</dbReference>
<accession>A0AA46TM54</accession>
<evidence type="ECO:0000256" key="1">
    <source>
        <dbReference type="ARBA" id="ARBA00022741"/>
    </source>
</evidence>
<dbReference type="GO" id="GO:0016887">
    <property type="term" value="F:ATP hydrolysis activity"/>
    <property type="evidence" value="ECO:0007669"/>
    <property type="project" value="InterPro"/>
</dbReference>
<sequence>MRKELAWLRRGPPARSSKPRFRIDAANSLIEDEPPPRNRLELERFATARLGKDVVDLEHVDLTLGSRTLLDDVTWRLGPGERVGLVGPNGIGKSSVLRLISGDLQPDAGRVKRGRTVDVRYLSQTLGELEPGVRVLDSVRGNELTASKLLESFGFTGDLLTSRIGDLSGGERRRLQLLRLLLEEPNVLLLDEPTNDLDIETLNVLEDYLDDWPGTLIVVSHDRYFLDRVTDVVYAVRAGGRIEMLVQGISGYHAEQRFLGGVHAVEAAEPAPAADEAPSGPSAAEVREARKAMGRIDRRLTRLASRSEELHEQMIESATQYECLAQLQEDLARVQAEREALEEEWLEAAETAGE</sequence>
<dbReference type="PROSITE" id="PS00211">
    <property type="entry name" value="ABC_TRANSPORTER_1"/>
    <property type="match status" value="1"/>
</dbReference>
<dbReference type="EMBL" id="CP094970">
    <property type="protein sequence ID" value="UYM07831.1"/>
    <property type="molecule type" value="Genomic_DNA"/>
</dbReference>
<dbReference type="InterPro" id="IPR051309">
    <property type="entry name" value="ABCF_ATPase"/>
</dbReference>
<name>A0AA46TM54_9ACTN</name>
<evidence type="ECO:0000259" key="4">
    <source>
        <dbReference type="PROSITE" id="PS50893"/>
    </source>
</evidence>
<dbReference type="InterPro" id="IPR027417">
    <property type="entry name" value="P-loop_NTPase"/>
</dbReference>
<evidence type="ECO:0000313" key="5">
    <source>
        <dbReference type="EMBL" id="UYM07831.1"/>
    </source>
</evidence>
<keyword evidence="3" id="KW-0175">Coiled coil</keyword>
<feature type="domain" description="ABC transporter" evidence="4">
    <location>
        <begin position="55"/>
        <end position="258"/>
    </location>
</feature>
<evidence type="ECO:0000256" key="3">
    <source>
        <dbReference type="SAM" id="Coils"/>
    </source>
</evidence>
<dbReference type="PANTHER" id="PTHR42855:SF1">
    <property type="entry name" value="ABC TRANSPORTER DOMAIN-CONTAINING PROTEIN"/>
    <property type="match status" value="1"/>
</dbReference>
<keyword evidence="1" id="KW-0547">Nucleotide-binding</keyword>
<evidence type="ECO:0000313" key="6">
    <source>
        <dbReference type="Proteomes" id="UP001164390"/>
    </source>
</evidence>
<dbReference type="KEGG" id="sgrg:L0C25_05790"/>
<dbReference type="InterPro" id="IPR017871">
    <property type="entry name" value="ABC_transporter-like_CS"/>
</dbReference>
<dbReference type="InterPro" id="IPR003439">
    <property type="entry name" value="ABC_transporter-like_ATP-bd"/>
</dbReference>
<proteinExistence type="predicted"/>
<evidence type="ECO:0000256" key="2">
    <source>
        <dbReference type="ARBA" id="ARBA00022840"/>
    </source>
</evidence>
<dbReference type="AlphaFoldDB" id="A0AA46TM54"/>
<dbReference type="PANTHER" id="PTHR42855">
    <property type="entry name" value="ABC TRANSPORTER ATP-BINDING SUBUNIT"/>
    <property type="match status" value="1"/>
</dbReference>